<accession>A0A8X6LRM6</accession>
<dbReference type="AlphaFoldDB" id="A0A8X6LRM6"/>
<evidence type="ECO:0008006" key="4">
    <source>
        <dbReference type="Google" id="ProtNLM"/>
    </source>
</evidence>
<comment type="caution">
    <text evidence="2">The sequence shown here is derived from an EMBL/GenBank/DDBJ whole genome shotgun (WGS) entry which is preliminary data.</text>
</comment>
<dbReference type="OrthoDB" id="6504436at2759"/>
<organism evidence="2 3">
    <name type="scientific">Trichonephila clavata</name>
    <name type="common">Joro spider</name>
    <name type="synonym">Nephila clavata</name>
    <dbReference type="NCBI Taxonomy" id="2740835"/>
    <lineage>
        <taxon>Eukaryota</taxon>
        <taxon>Metazoa</taxon>
        <taxon>Ecdysozoa</taxon>
        <taxon>Arthropoda</taxon>
        <taxon>Chelicerata</taxon>
        <taxon>Arachnida</taxon>
        <taxon>Araneae</taxon>
        <taxon>Araneomorphae</taxon>
        <taxon>Entelegynae</taxon>
        <taxon>Araneoidea</taxon>
        <taxon>Nephilidae</taxon>
        <taxon>Trichonephila</taxon>
    </lineage>
</organism>
<evidence type="ECO:0000256" key="1">
    <source>
        <dbReference type="SAM" id="MobiDB-lite"/>
    </source>
</evidence>
<dbReference type="EMBL" id="BMAO01027565">
    <property type="protein sequence ID" value="GFR18117.1"/>
    <property type="molecule type" value="Genomic_DNA"/>
</dbReference>
<dbReference type="Proteomes" id="UP000887116">
    <property type="component" value="Unassembled WGS sequence"/>
</dbReference>
<proteinExistence type="predicted"/>
<sequence length="96" mass="10999">MHESFLVAEKLAESLKNAIMLTIVYLHKIVQIFIVFEGKGVREGGLCICVEENWRGTKQPGEQLKEKWHQLRSNYMMEKRSKKHKPSGSGAKPKST</sequence>
<gene>
    <name evidence="2" type="ORF">TNCT_430631</name>
</gene>
<name>A0A8X6LRM6_TRICU</name>
<evidence type="ECO:0000313" key="2">
    <source>
        <dbReference type="EMBL" id="GFR18117.1"/>
    </source>
</evidence>
<evidence type="ECO:0000313" key="3">
    <source>
        <dbReference type="Proteomes" id="UP000887116"/>
    </source>
</evidence>
<protein>
    <recommendedName>
        <fullName evidence="4">MADF domain-containing protein</fullName>
    </recommendedName>
</protein>
<keyword evidence="3" id="KW-1185">Reference proteome</keyword>
<reference evidence="2" key="1">
    <citation type="submission" date="2020-07" db="EMBL/GenBank/DDBJ databases">
        <title>Multicomponent nature underlies the extraordinary mechanical properties of spider dragline silk.</title>
        <authorList>
            <person name="Kono N."/>
            <person name="Nakamura H."/>
            <person name="Mori M."/>
            <person name="Yoshida Y."/>
            <person name="Ohtoshi R."/>
            <person name="Malay A.D."/>
            <person name="Moran D.A.P."/>
            <person name="Tomita M."/>
            <person name="Numata K."/>
            <person name="Arakawa K."/>
        </authorList>
    </citation>
    <scope>NUCLEOTIDE SEQUENCE</scope>
</reference>
<feature type="region of interest" description="Disordered" evidence="1">
    <location>
        <begin position="75"/>
        <end position="96"/>
    </location>
</feature>